<dbReference type="RefSeq" id="WP_225233468.1">
    <property type="nucleotide sequence ID" value="NZ_JBAPLV010000026.1"/>
</dbReference>
<gene>
    <name evidence="2" type="ORF">UXQ13_19180</name>
</gene>
<reference evidence="2 3" key="1">
    <citation type="submission" date="2024-03" db="EMBL/GenBank/DDBJ databases">
        <title>Draft genome sequence of Klenkia terrae.</title>
        <authorList>
            <person name="Duangmal K."/>
            <person name="Chantavorakit T."/>
        </authorList>
    </citation>
    <scope>NUCLEOTIDE SEQUENCE [LARGE SCALE GENOMIC DNA]</scope>
    <source>
        <strain evidence="2 3">JCM 17786</strain>
    </source>
</reference>
<dbReference type="SUPFAM" id="SSF51182">
    <property type="entry name" value="RmlC-like cupins"/>
    <property type="match status" value="1"/>
</dbReference>
<dbReference type="Pfam" id="PF12973">
    <property type="entry name" value="Cupin_7"/>
    <property type="match status" value="1"/>
</dbReference>
<dbReference type="EMBL" id="JBAPLV010000026">
    <property type="protein sequence ID" value="MEI4280604.1"/>
    <property type="molecule type" value="Genomic_DNA"/>
</dbReference>
<dbReference type="InterPro" id="IPR011051">
    <property type="entry name" value="RmlC_Cupin_sf"/>
</dbReference>
<keyword evidence="3" id="KW-1185">Reference proteome</keyword>
<evidence type="ECO:0000313" key="2">
    <source>
        <dbReference type="EMBL" id="MEI4280604.1"/>
    </source>
</evidence>
<evidence type="ECO:0000313" key="3">
    <source>
        <dbReference type="Proteomes" id="UP001373496"/>
    </source>
</evidence>
<proteinExistence type="predicted"/>
<dbReference type="Gene3D" id="2.60.120.10">
    <property type="entry name" value="Jelly Rolls"/>
    <property type="match status" value="1"/>
</dbReference>
<comment type="caution">
    <text evidence="2">The sequence shown here is derived from an EMBL/GenBank/DDBJ whole genome shotgun (WGS) entry which is preliminary data.</text>
</comment>
<accession>A0ABU8ECP8</accession>
<dbReference type="InterPro" id="IPR014710">
    <property type="entry name" value="RmlC-like_jellyroll"/>
</dbReference>
<dbReference type="Proteomes" id="UP001373496">
    <property type="component" value="Unassembled WGS sequence"/>
</dbReference>
<sequence length="126" mass="13770">MTATQPVELTVVDTTTAAWELFPVPAIGAELEHVPLVSDPETGVTVLKMVYRAGFTNPWHTHPCAHGVYVLEGTLRTHQGDHGVGSFVWFPEGGTMQHGATDDADVTFLFITNKAFDIAFVDDHQH</sequence>
<feature type="domain" description="ChrR-like cupin" evidence="1">
    <location>
        <begin position="10"/>
        <end position="110"/>
    </location>
</feature>
<organism evidence="2 3">
    <name type="scientific">Klenkia terrae</name>
    <dbReference type="NCBI Taxonomy" id="1052259"/>
    <lineage>
        <taxon>Bacteria</taxon>
        <taxon>Bacillati</taxon>
        <taxon>Actinomycetota</taxon>
        <taxon>Actinomycetes</taxon>
        <taxon>Geodermatophilales</taxon>
        <taxon>Geodermatophilaceae</taxon>
        <taxon>Klenkia</taxon>
    </lineage>
</organism>
<name>A0ABU8ECP8_9ACTN</name>
<dbReference type="InterPro" id="IPR025979">
    <property type="entry name" value="ChrR-like_cupin_dom"/>
</dbReference>
<protein>
    <submittedName>
        <fullName evidence="2">Cupin domain-containing protein</fullName>
    </submittedName>
</protein>
<evidence type="ECO:0000259" key="1">
    <source>
        <dbReference type="Pfam" id="PF12973"/>
    </source>
</evidence>